<dbReference type="EMBL" id="CAUYUJ010019913">
    <property type="protein sequence ID" value="CAK0894526.1"/>
    <property type="molecule type" value="Genomic_DNA"/>
</dbReference>
<name>A0ABN9X9F3_9DINO</name>
<sequence length="154" mass="16680">MLVGQDSSTLAQKASDVIDFSSDFSGILPHVAATMNMKAVLEQAKCPAIDVFNLETLHDSLATSEPIPLDVLGETGALYSLMRTAMFAGAASNETIFKDDVGTEFFIGPPSGHPKPDVKLQPLNKIRYVEVTVPGLRTHLAKPVMRLDRFCFVS</sequence>
<organism evidence="1 2">
    <name type="scientific">Prorocentrum cordatum</name>
    <dbReference type="NCBI Taxonomy" id="2364126"/>
    <lineage>
        <taxon>Eukaryota</taxon>
        <taxon>Sar</taxon>
        <taxon>Alveolata</taxon>
        <taxon>Dinophyceae</taxon>
        <taxon>Prorocentrales</taxon>
        <taxon>Prorocentraceae</taxon>
        <taxon>Prorocentrum</taxon>
    </lineage>
</organism>
<accession>A0ABN9X9F3</accession>
<evidence type="ECO:0000313" key="2">
    <source>
        <dbReference type="Proteomes" id="UP001189429"/>
    </source>
</evidence>
<dbReference type="Proteomes" id="UP001189429">
    <property type="component" value="Unassembled WGS sequence"/>
</dbReference>
<reference evidence="1" key="1">
    <citation type="submission" date="2023-10" db="EMBL/GenBank/DDBJ databases">
        <authorList>
            <person name="Chen Y."/>
            <person name="Shah S."/>
            <person name="Dougan E. K."/>
            <person name="Thang M."/>
            <person name="Chan C."/>
        </authorList>
    </citation>
    <scope>NUCLEOTIDE SEQUENCE [LARGE SCALE GENOMIC DNA]</scope>
</reference>
<gene>
    <name evidence="1" type="ORF">PCOR1329_LOCUS73555</name>
</gene>
<evidence type="ECO:0000313" key="1">
    <source>
        <dbReference type="EMBL" id="CAK0894526.1"/>
    </source>
</evidence>
<proteinExistence type="predicted"/>
<protein>
    <submittedName>
        <fullName evidence="1">Uncharacterized protein</fullName>
    </submittedName>
</protein>
<comment type="caution">
    <text evidence="1">The sequence shown here is derived from an EMBL/GenBank/DDBJ whole genome shotgun (WGS) entry which is preliminary data.</text>
</comment>
<keyword evidence="2" id="KW-1185">Reference proteome</keyword>